<reference evidence="2" key="1">
    <citation type="submission" date="2019-12" db="EMBL/GenBank/DDBJ databases">
        <title>Genome sequencing and annotation of Brassica cretica.</title>
        <authorList>
            <person name="Studholme D.J."/>
            <person name="Sarris P.F."/>
        </authorList>
    </citation>
    <scope>NUCLEOTIDE SEQUENCE</scope>
    <source>
        <strain evidence="2">PFS-102/07</strain>
        <tissue evidence="2">Leaf</tissue>
    </source>
</reference>
<protein>
    <submittedName>
        <fullName evidence="2">Uncharacterized protein</fullName>
    </submittedName>
</protein>
<dbReference type="EMBL" id="QGKY02000089">
    <property type="protein sequence ID" value="KAF2611073.1"/>
    <property type="molecule type" value="Genomic_DNA"/>
</dbReference>
<feature type="compositionally biased region" description="Basic and acidic residues" evidence="1">
    <location>
        <begin position="28"/>
        <end position="46"/>
    </location>
</feature>
<feature type="compositionally biased region" description="Basic residues" evidence="1">
    <location>
        <begin position="192"/>
        <end position="208"/>
    </location>
</feature>
<proteinExistence type="predicted"/>
<sequence>MPSFDGLRRRIPPPLHSTKTVYTHLTRLHIEVTDRKTDNPPEETKPKPYLQSSARAETRANQSHQRPSTHSHIESLTESQSTTTNETLCAITTRERSGGSSKKQRKPARNQIPNTTRRFVHHRTNQKKNEADLVLEGAAPLPRSEKQVYVTGKLPRTPKPDQEQQRRRKSRPQASPYTESLDLRSGAPDLRRGKRLPPPRTTKKTGER</sequence>
<feature type="compositionally biased region" description="Polar residues" evidence="1">
    <location>
        <begin position="50"/>
        <end position="87"/>
    </location>
</feature>
<name>A0A8S9M1A4_BRACR</name>
<comment type="caution">
    <text evidence="2">The sequence shown here is derived from an EMBL/GenBank/DDBJ whole genome shotgun (WGS) entry which is preliminary data.</text>
</comment>
<feature type="region of interest" description="Disordered" evidence="1">
    <location>
        <begin position="1"/>
        <end position="208"/>
    </location>
</feature>
<evidence type="ECO:0000313" key="2">
    <source>
        <dbReference type="EMBL" id="KAF2611073.1"/>
    </source>
</evidence>
<dbReference type="AlphaFoldDB" id="A0A8S9M1A4"/>
<organism evidence="2">
    <name type="scientific">Brassica cretica</name>
    <name type="common">Mustard</name>
    <dbReference type="NCBI Taxonomy" id="69181"/>
    <lineage>
        <taxon>Eukaryota</taxon>
        <taxon>Viridiplantae</taxon>
        <taxon>Streptophyta</taxon>
        <taxon>Embryophyta</taxon>
        <taxon>Tracheophyta</taxon>
        <taxon>Spermatophyta</taxon>
        <taxon>Magnoliopsida</taxon>
        <taxon>eudicotyledons</taxon>
        <taxon>Gunneridae</taxon>
        <taxon>Pentapetalae</taxon>
        <taxon>rosids</taxon>
        <taxon>malvids</taxon>
        <taxon>Brassicales</taxon>
        <taxon>Brassicaceae</taxon>
        <taxon>Brassiceae</taxon>
        <taxon>Brassica</taxon>
    </lineage>
</organism>
<evidence type="ECO:0000256" key="1">
    <source>
        <dbReference type="SAM" id="MobiDB-lite"/>
    </source>
</evidence>
<accession>A0A8S9M1A4</accession>
<gene>
    <name evidence="2" type="ORF">F2Q70_00009116</name>
</gene>